<reference evidence="2" key="1">
    <citation type="journal article" date="2019" name="Int. J. Syst. Evol. Microbiol.">
        <title>The Global Catalogue of Microorganisms (GCM) 10K type strain sequencing project: providing services to taxonomists for standard genome sequencing and annotation.</title>
        <authorList>
            <consortium name="The Broad Institute Genomics Platform"/>
            <consortium name="The Broad Institute Genome Sequencing Center for Infectious Disease"/>
            <person name="Wu L."/>
            <person name="Ma J."/>
        </authorList>
    </citation>
    <scope>NUCLEOTIDE SEQUENCE [LARGE SCALE GENOMIC DNA]</scope>
    <source>
        <strain evidence="2">KLKA75</strain>
    </source>
</reference>
<organism evidence="1 2">
    <name type="scientific">Actinomadura gamaensis</name>
    <dbReference type="NCBI Taxonomy" id="1763541"/>
    <lineage>
        <taxon>Bacteria</taxon>
        <taxon>Bacillati</taxon>
        <taxon>Actinomycetota</taxon>
        <taxon>Actinomycetes</taxon>
        <taxon>Streptosporangiales</taxon>
        <taxon>Thermomonosporaceae</taxon>
        <taxon>Actinomadura</taxon>
    </lineage>
</organism>
<keyword evidence="1" id="KW-0223">Dioxygenase</keyword>
<proteinExistence type="predicted"/>
<protein>
    <submittedName>
        <fullName evidence="1">2OG-Fe dioxygenase family protein</fullName>
    </submittedName>
</protein>
<keyword evidence="1" id="KW-0560">Oxidoreductase</keyword>
<sequence>MSESGDLRTDGFARYRGADPEWASARELGLKQLTEAFANLPHDPYAPGAGRFRRYSHAVYLPWTGELSWIPGRPDPEHGSLTEYFQDDYNPEYPQTLRYFPALPADLRGNALLNRMIRFDLERVGWLEELRRTPVCCGVHLVKLSVRDHRQAAVSSPNCLHQDGGSPAAFTFAHLIGCDNVLGGENVIASPDSAGRQPDDLPSTAVLARFTLTEPLDAYAVHDHRVSHYVSPVRLGEKPSAGERCVILIGIAPFVPRP</sequence>
<evidence type="ECO:0000313" key="1">
    <source>
        <dbReference type="EMBL" id="MFC4912004.1"/>
    </source>
</evidence>
<dbReference type="EMBL" id="JBHSIT010000011">
    <property type="protein sequence ID" value="MFC4912004.1"/>
    <property type="molecule type" value="Genomic_DNA"/>
</dbReference>
<dbReference type="Gene3D" id="2.60.120.620">
    <property type="entry name" value="q2cbj1_9rhob like domain"/>
    <property type="match status" value="1"/>
</dbReference>
<name>A0ABV9U803_9ACTN</name>
<dbReference type="RefSeq" id="WP_378261505.1">
    <property type="nucleotide sequence ID" value="NZ_JBHSIT010000011.1"/>
</dbReference>
<dbReference type="GO" id="GO:0051213">
    <property type="term" value="F:dioxygenase activity"/>
    <property type="evidence" value="ECO:0007669"/>
    <property type="project" value="UniProtKB-KW"/>
</dbReference>
<dbReference type="Proteomes" id="UP001595872">
    <property type="component" value="Unassembled WGS sequence"/>
</dbReference>
<accession>A0ABV9U803</accession>
<keyword evidence="2" id="KW-1185">Reference proteome</keyword>
<gene>
    <name evidence="1" type="ORF">ACFPCY_32195</name>
</gene>
<evidence type="ECO:0000313" key="2">
    <source>
        <dbReference type="Proteomes" id="UP001595872"/>
    </source>
</evidence>
<comment type="caution">
    <text evidence="1">The sequence shown here is derived from an EMBL/GenBank/DDBJ whole genome shotgun (WGS) entry which is preliminary data.</text>
</comment>
<dbReference type="Pfam" id="PF10014">
    <property type="entry name" value="2OG-Fe_Oxy_2"/>
    <property type="match status" value="1"/>
</dbReference>
<dbReference type="InterPro" id="IPR018724">
    <property type="entry name" value="2OG-Fe_dioxygenase"/>
</dbReference>